<evidence type="ECO:0000313" key="2">
    <source>
        <dbReference type="EMBL" id="KAH9494098.1"/>
    </source>
</evidence>
<gene>
    <name evidence="2" type="ORF">DERF_014813</name>
</gene>
<evidence type="ECO:0000256" key="1">
    <source>
        <dbReference type="SAM" id="MobiDB-lite"/>
    </source>
</evidence>
<keyword evidence="3" id="KW-1185">Reference proteome</keyword>
<feature type="compositionally biased region" description="Low complexity" evidence="1">
    <location>
        <begin position="25"/>
        <end position="39"/>
    </location>
</feature>
<evidence type="ECO:0000313" key="3">
    <source>
        <dbReference type="Proteomes" id="UP000790347"/>
    </source>
</evidence>
<dbReference type="Proteomes" id="UP000790347">
    <property type="component" value="Unassembled WGS sequence"/>
</dbReference>
<organism evidence="2 3">
    <name type="scientific">Dermatophagoides farinae</name>
    <name type="common">American house dust mite</name>
    <dbReference type="NCBI Taxonomy" id="6954"/>
    <lineage>
        <taxon>Eukaryota</taxon>
        <taxon>Metazoa</taxon>
        <taxon>Ecdysozoa</taxon>
        <taxon>Arthropoda</taxon>
        <taxon>Chelicerata</taxon>
        <taxon>Arachnida</taxon>
        <taxon>Acari</taxon>
        <taxon>Acariformes</taxon>
        <taxon>Sarcoptiformes</taxon>
        <taxon>Astigmata</taxon>
        <taxon>Psoroptidia</taxon>
        <taxon>Analgoidea</taxon>
        <taxon>Pyroglyphidae</taxon>
        <taxon>Dermatophagoidinae</taxon>
        <taxon>Dermatophagoides</taxon>
    </lineage>
</organism>
<feature type="region of interest" description="Disordered" evidence="1">
    <location>
        <begin position="24"/>
        <end position="66"/>
    </location>
</feature>
<protein>
    <submittedName>
        <fullName evidence="2">Uncharacterized protein</fullName>
    </submittedName>
</protein>
<sequence length="104" mass="12037">MIQLATNVIIHSFVKISTDQIIGHSYPSSSSSSSPSYISDNTITRKSNSKLNRRQRRNKKIYLQQQKKVKKKIQTDFINIFPIATPNRMKMPTLIILHICKYKS</sequence>
<dbReference type="EMBL" id="ASGP02000008">
    <property type="protein sequence ID" value="KAH9494098.1"/>
    <property type="molecule type" value="Genomic_DNA"/>
</dbReference>
<comment type="caution">
    <text evidence="2">The sequence shown here is derived from an EMBL/GenBank/DDBJ whole genome shotgun (WGS) entry which is preliminary data.</text>
</comment>
<reference evidence="2" key="2">
    <citation type="journal article" date="2022" name="Res Sq">
        <title>Comparative Genomics Reveals Insights into the Divergent Evolution of Astigmatic Mites and Household Pest Adaptations.</title>
        <authorList>
            <person name="Xiong Q."/>
            <person name="Wan A.T.-Y."/>
            <person name="Liu X.-Y."/>
            <person name="Fung C.S.-H."/>
            <person name="Xiao X."/>
            <person name="Malainual N."/>
            <person name="Hou J."/>
            <person name="Wang L."/>
            <person name="Wang M."/>
            <person name="Yang K."/>
            <person name="Cui Y."/>
            <person name="Leung E."/>
            <person name="Nong W."/>
            <person name="Shin S.-K."/>
            <person name="Au S."/>
            <person name="Jeong K.Y."/>
            <person name="Chew F.T."/>
            <person name="Hui J."/>
            <person name="Leung T.F."/>
            <person name="Tungtrongchitr A."/>
            <person name="Zhong N."/>
            <person name="Liu Z."/>
            <person name="Tsui S."/>
        </authorList>
    </citation>
    <scope>NUCLEOTIDE SEQUENCE</scope>
    <source>
        <strain evidence="2">Derf</strain>
        <tissue evidence="2">Whole organism</tissue>
    </source>
</reference>
<name>A0A922KTU0_DERFA</name>
<reference evidence="2" key="1">
    <citation type="submission" date="2013-05" db="EMBL/GenBank/DDBJ databases">
        <authorList>
            <person name="Yim A.K.Y."/>
            <person name="Chan T.F."/>
            <person name="Ji K.M."/>
            <person name="Liu X.Y."/>
            <person name="Zhou J.W."/>
            <person name="Li R.Q."/>
            <person name="Yang K.Y."/>
            <person name="Li J."/>
            <person name="Li M."/>
            <person name="Law P.T.W."/>
            <person name="Wu Y.L."/>
            <person name="Cai Z.L."/>
            <person name="Qin H."/>
            <person name="Bao Y."/>
            <person name="Leung R.K.K."/>
            <person name="Ng P.K.S."/>
            <person name="Zou J."/>
            <person name="Zhong X.J."/>
            <person name="Ran P.X."/>
            <person name="Zhong N.S."/>
            <person name="Liu Z.G."/>
            <person name="Tsui S.K.W."/>
        </authorList>
    </citation>
    <scope>NUCLEOTIDE SEQUENCE</scope>
    <source>
        <strain evidence="2">Derf</strain>
        <tissue evidence="2">Whole organism</tissue>
    </source>
</reference>
<dbReference type="AlphaFoldDB" id="A0A922KTU0"/>
<feature type="compositionally biased region" description="Basic residues" evidence="1">
    <location>
        <begin position="47"/>
        <end position="60"/>
    </location>
</feature>
<proteinExistence type="predicted"/>
<accession>A0A922KTU0</accession>